<feature type="compositionally biased region" description="Polar residues" evidence="1">
    <location>
        <begin position="268"/>
        <end position="284"/>
    </location>
</feature>
<name>A0A9N8HRR8_9STRA</name>
<organism evidence="3 4">
    <name type="scientific">Seminavis robusta</name>
    <dbReference type="NCBI Taxonomy" id="568900"/>
    <lineage>
        <taxon>Eukaryota</taxon>
        <taxon>Sar</taxon>
        <taxon>Stramenopiles</taxon>
        <taxon>Ochrophyta</taxon>
        <taxon>Bacillariophyta</taxon>
        <taxon>Bacillariophyceae</taxon>
        <taxon>Bacillariophycidae</taxon>
        <taxon>Naviculales</taxon>
        <taxon>Naviculaceae</taxon>
        <taxon>Seminavis</taxon>
    </lineage>
</organism>
<evidence type="ECO:0000256" key="1">
    <source>
        <dbReference type="SAM" id="MobiDB-lite"/>
    </source>
</evidence>
<keyword evidence="2" id="KW-0472">Membrane</keyword>
<feature type="compositionally biased region" description="Basic and acidic residues" evidence="1">
    <location>
        <begin position="379"/>
        <end position="390"/>
    </location>
</feature>
<feature type="compositionally biased region" description="Basic and acidic residues" evidence="1">
    <location>
        <begin position="285"/>
        <end position="297"/>
    </location>
</feature>
<dbReference type="AlphaFoldDB" id="A0A9N8HRR8"/>
<accession>A0A9N8HRR8</accession>
<feature type="compositionally biased region" description="Low complexity" evidence="1">
    <location>
        <begin position="612"/>
        <end position="622"/>
    </location>
</feature>
<feature type="compositionally biased region" description="Basic and acidic residues" evidence="1">
    <location>
        <begin position="307"/>
        <end position="319"/>
    </location>
</feature>
<feature type="compositionally biased region" description="Polar residues" evidence="1">
    <location>
        <begin position="490"/>
        <end position="513"/>
    </location>
</feature>
<dbReference type="EMBL" id="CAICTM010001097">
    <property type="protein sequence ID" value="CAB9520393.1"/>
    <property type="molecule type" value="Genomic_DNA"/>
</dbReference>
<feature type="region of interest" description="Disordered" evidence="1">
    <location>
        <begin position="234"/>
        <end position="412"/>
    </location>
</feature>
<feature type="compositionally biased region" description="Acidic residues" evidence="1">
    <location>
        <begin position="518"/>
        <end position="536"/>
    </location>
</feature>
<evidence type="ECO:0000313" key="3">
    <source>
        <dbReference type="EMBL" id="CAB9520393.1"/>
    </source>
</evidence>
<gene>
    <name evidence="3" type="ORF">SEMRO_1099_G241100.1</name>
</gene>
<dbReference type="OrthoDB" id="49542at2759"/>
<keyword evidence="2" id="KW-1133">Transmembrane helix</keyword>
<feature type="transmembrane region" description="Helical" evidence="2">
    <location>
        <begin position="191"/>
        <end position="215"/>
    </location>
</feature>
<protein>
    <submittedName>
        <fullName evidence="3">Uncharacterized protein</fullName>
    </submittedName>
</protein>
<feature type="region of interest" description="Disordered" evidence="1">
    <location>
        <begin position="1"/>
        <end position="89"/>
    </location>
</feature>
<comment type="caution">
    <text evidence="3">The sequence shown here is derived from an EMBL/GenBank/DDBJ whole genome shotgun (WGS) entry which is preliminary data.</text>
</comment>
<proteinExistence type="predicted"/>
<feature type="compositionally biased region" description="Acidic residues" evidence="1">
    <location>
        <begin position="549"/>
        <end position="558"/>
    </location>
</feature>
<feature type="compositionally biased region" description="Acidic residues" evidence="1">
    <location>
        <begin position="45"/>
        <end position="54"/>
    </location>
</feature>
<keyword evidence="4" id="KW-1185">Reference proteome</keyword>
<feature type="compositionally biased region" description="Acidic residues" evidence="1">
    <location>
        <begin position="579"/>
        <end position="588"/>
    </location>
</feature>
<sequence length="648" mass="68486">MYMYNDDDYYKDDDKADNGKNGNNGNNGNGNNDGEGGGGNKDNDFYDFDNDENSGSESTWEKWINWATGKDGRNSNSGNNNDRNENDEDGYVVSNEDVAEGNNNGENPMESFNIAECSTYSNLWVWDLSFSCDSDKSLDNCECSFTEQLMEQQMITCDDMEDCPRNCPVCKTCFQLVGCAPVPNIFQRNGISVSTVAAICAAIGLFLLAVAYYYARRQMNNEESSLEAHLLEKETGGETPDKPTNGGGDYVPETMVGPYPDVPDFRSDLSSLESPTFASDQSPSSHDKQNVPVKEIELSTTPPQSDSRLEVESKEDEAILKSAQSGETDLDSKGLAADSEGNSSALWESKDKAQVDEPQAGNKQDDAQADSEQDNATAKSKDDAAVDSKGDTTSSAAESLQSQSPTIGNVGAIAPTGVATTAASTAEATTTAASNTVGVGQATTGANLGVAAAAAVTAAATTTAINNAARLGQSVRPSKKQEDGEDDDSSPSNAVADSTSTAVANQVVNSDEATSMPPEEEAGTAEEKEVGDEDGDSPWIGDIDLSFTEPDDDDEEETVDKTEGAGSNEESVWLVPLQDLEETAEEVVEASGEAPKPGTDIEATDEPSLVWLAPSASPAELAPETKDDSSSVSSWSPDGENGPWLAPI</sequence>
<dbReference type="Proteomes" id="UP001153069">
    <property type="component" value="Unassembled WGS sequence"/>
</dbReference>
<keyword evidence="2" id="KW-0812">Transmembrane</keyword>
<feature type="compositionally biased region" description="Polar residues" evidence="1">
    <location>
        <begin position="391"/>
        <end position="407"/>
    </location>
</feature>
<reference evidence="3" key="1">
    <citation type="submission" date="2020-06" db="EMBL/GenBank/DDBJ databases">
        <authorList>
            <consortium name="Plant Systems Biology data submission"/>
        </authorList>
    </citation>
    <scope>NUCLEOTIDE SEQUENCE</scope>
    <source>
        <strain evidence="3">D6</strain>
    </source>
</reference>
<evidence type="ECO:0000256" key="2">
    <source>
        <dbReference type="SAM" id="Phobius"/>
    </source>
</evidence>
<feature type="compositionally biased region" description="Gly residues" evidence="1">
    <location>
        <begin position="25"/>
        <end position="40"/>
    </location>
</feature>
<feature type="compositionally biased region" description="Acidic residues" evidence="1">
    <location>
        <begin position="1"/>
        <end position="11"/>
    </location>
</feature>
<evidence type="ECO:0000313" key="4">
    <source>
        <dbReference type="Proteomes" id="UP001153069"/>
    </source>
</evidence>
<feature type="region of interest" description="Disordered" evidence="1">
    <location>
        <begin position="466"/>
        <end position="648"/>
    </location>
</feature>